<dbReference type="SUPFAM" id="SSF50044">
    <property type="entry name" value="SH3-domain"/>
    <property type="match status" value="1"/>
</dbReference>
<keyword evidence="2 4" id="KW-0728">SH3 domain</keyword>
<dbReference type="InterPro" id="IPR001452">
    <property type="entry name" value="SH3_domain"/>
</dbReference>
<dbReference type="GO" id="GO:0005245">
    <property type="term" value="F:voltage-gated calcium channel activity"/>
    <property type="evidence" value="ECO:0007669"/>
    <property type="project" value="InterPro"/>
</dbReference>
<accession>E4WSF2</accession>
<reference evidence="7" key="1">
    <citation type="journal article" date="2010" name="Science">
        <title>Plasticity of animal genome architecture unmasked by rapid evolution of a pelagic tunicate.</title>
        <authorList>
            <person name="Denoeud F."/>
            <person name="Henriet S."/>
            <person name="Mungpakdee S."/>
            <person name="Aury J.M."/>
            <person name="Da Silva C."/>
            <person name="Brinkmann H."/>
            <person name="Mikhaleva J."/>
            <person name="Olsen L.C."/>
            <person name="Jubin C."/>
            <person name="Canestro C."/>
            <person name="Bouquet J.M."/>
            <person name="Danks G."/>
            <person name="Poulain J."/>
            <person name="Campsteijn C."/>
            <person name="Adamski M."/>
            <person name="Cross I."/>
            <person name="Yadetie F."/>
            <person name="Muffato M."/>
            <person name="Louis A."/>
            <person name="Butcher S."/>
            <person name="Tsagkogeorga G."/>
            <person name="Konrad A."/>
            <person name="Singh S."/>
            <person name="Jensen M.F."/>
            <person name="Cong E.H."/>
            <person name="Eikeseth-Otteraa H."/>
            <person name="Noel B."/>
            <person name="Anthouard V."/>
            <person name="Porcel B.M."/>
            <person name="Kachouri-Lafond R."/>
            <person name="Nishino A."/>
            <person name="Ugolini M."/>
            <person name="Chourrout P."/>
            <person name="Nishida H."/>
            <person name="Aasland R."/>
            <person name="Huzurbazar S."/>
            <person name="Westhof E."/>
            <person name="Delsuc F."/>
            <person name="Lehrach H."/>
            <person name="Reinhardt R."/>
            <person name="Weissenbach J."/>
            <person name="Roy S.W."/>
            <person name="Artiguenave F."/>
            <person name="Postlethwait J.H."/>
            <person name="Manak J.R."/>
            <person name="Thompson E.M."/>
            <person name="Jaillon O."/>
            <person name="Du Pasquier L."/>
            <person name="Boudinot P."/>
            <person name="Liberles D.A."/>
            <person name="Volff J.N."/>
            <person name="Philippe H."/>
            <person name="Lenhard B."/>
            <person name="Roest Crollius H."/>
            <person name="Wincker P."/>
            <person name="Chourrout D."/>
        </authorList>
    </citation>
    <scope>NUCLEOTIDE SEQUENCE [LARGE SCALE GENOMIC DNA]</scope>
</reference>
<feature type="domain" description="SH3" evidence="6">
    <location>
        <begin position="145"/>
        <end position="214"/>
    </location>
</feature>
<gene>
    <name evidence="7" type="ORF">GSOID_T00000688001</name>
</gene>
<name>E4WSF2_OIKDI</name>
<evidence type="ECO:0000256" key="4">
    <source>
        <dbReference type="PROSITE-ProRule" id="PRU00192"/>
    </source>
</evidence>
<comment type="similarity">
    <text evidence="1">Belongs to the calcium channel beta subunit family.</text>
</comment>
<dbReference type="GO" id="GO:0005891">
    <property type="term" value="C:voltage-gated calcium channel complex"/>
    <property type="evidence" value="ECO:0007669"/>
    <property type="project" value="InterPro"/>
</dbReference>
<evidence type="ECO:0000313" key="7">
    <source>
        <dbReference type="EMBL" id="CBY20685.1"/>
    </source>
</evidence>
<dbReference type="InterPro" id="IPR036028">
    <property type="entry name" value="SH3-like_dom_sf"/>
</dbReference>
<evidence type="ECO:0000256" key="2">
    <source>
        <dbReference type="ARBA" id="ARBA00022443"/>
    </source>
</evidence>
<dbReference type="FunCoup" id="E4WSF2">
    <property type="interactions" value="4"/>
</dbReference>
<dbReference type="SUPFAM" id="SSF52540">
    <property type="entry name" value="P-loop containing nucleoside triphosphate hydrolases"/>
    <property type="match status" value="1"/>
</dbReference>
<organism evidence="7">
    <name type="scientific">Oikopleura dioica</name>
    <name type="common">Tunicate</name>
    <dbReference type="NCBI Taxonomy" id="34765"/>
    <lineage>
        <taxon>Eukaryota</taxon>
        <taxon>Metazoa</taxon>
        <taxon>Chordata</taxon>
        <taxon>Tunicata</taxon>
        <taxon>Appendicularia</taxon>
        <taxon>Copelata</taxon>
        <taxon>Oikopleuridae</taxon>
        <taxon>Oikopleura</taxon>
    </lineage>
</organism>
<dbReference type="EMBL" id="FN653015">
    <property type="protein sequence ID" value="CBY20685.1"/>
    <property type="molecule type" value="Genomic_DNA"/>
</dbReference>
<dbReference type="InterPro" id="IPR027417">
    <property type="entry name" value="P-loop_NTPase"/>
</dbReference>
<evidence type="ECO:0000256" key="1">
    <source>
        <dbReference type="ARBA" id="ARBA00010836"/>
    </source>
</evidence>
<evidence type="ECO:0000256" key="3">
    <source>
        <dbReference type="ARBA" id="ARBA00022553"/>
    </source>
</evidence>
<dbReference type="Gene3D" id="3.40.50.300">
    <property type="entry name" value="P-loop containing nucleotide triphosphate hydrolases"/>
    <property type="match status" value="1"/>
</dbReference>
<dbReference type="CDD" id="cd11863">
    <property type="entry name" value="SH3_CACNB"/>
    <property type="match status" value="1"/>
</dbReference>
<dbReference type="PRINTS" id="PR01626">
    <property type="entry name" value="LCACHANNELB"/>
</dbReference>
<keyword evidence="3" id="KW-0597">Phosphoprotein</keyword>
<feature type="region of interest" description="Disordered" evidence="5">
    <location>
        <begin position="219"/>
        <end position="238"/>
    </location>
</feature>
<protein>
    <recommendedName>
        <fullName evidence="6">SH3 domain-containing protein</fullName>
    </recommendedName>
</protein>
<proteinExistence type="inferred from homology"/>
<evidence type="ECO:0000256" key="5">
    <source>
        <dbReference type="SAM" id="MobiDB-lite"/>
    </source>
</evidence>
<evidence type="ECO:0000313" key="8">
    <source>
        <dbReference type="Proteomes" id="UP000001307"/>
    </source>
</evidence>
<dbReference type="OrthoDB" id="5962384at2759"/>
<dbReference type="InterPro" id="IPR008145">
    <property type="entry name" value="GK/Ca_channel_bsu"/>
</dbReference>
<keyword evidence="8" id="KW-1185">Reference proteome</keyword>
<dbReference type="AlphaFoldDB" id="E4WSF2"/>
<dbReference type="Proteomes" id="UP000001307">
    <property type="component" value="Unassembled WGS sequence"/>
</dbReference>
<dbReference type="PROSITE" id="PS50002">
    <property type="entry name" value="SH3"/>
    <property type="match status" value="1"/>
</dbReference>
<evidence type="ECO:0000259" key="6">
    <source>
        <dbReference type="PROSITE" id="PS50002"/>
    </source>
</evidence>
<dbReference type="PANTHER" id="PTHR11824">
    <property type="entry name" value="VOLTAGE-DEPENDENT CALCIUM CHANNEL BETA SUBUNIT"/>
    <property type="match status" value="1"/>
</dbReference>
<dbReference type="Pfam" id="PF00625">
    <property type="entry name" value="Guanylate_kin"/>
    <property type="match status" value="1"/>
</dbReference>
<dbReference type="SMART" id="SM00072">
    <property type="entry name" value="GuKc"/>
    <property type="match status" value="1"/>
</dbReference>
<dbReference type="Gene3D" id="2.30.30.40">
    <property type="entry name" value="SH3 Domains"/>
    <property type="match status" value="1"/>
</dbReference>
<dbReference type="InterPro" id="IPR000584">
    <property type="entry name" value="VDCC_L_bsu"/>
</dbReference>
<sequence length="445" mass="50025">MSSARVVKPIKYPIENAFIQKLTKQNTTESSADSFLSRPSRVISSSQSSVCSDDFPCLAEEIRDETSSIEAGRVNNNNYIQMEGSPAFPLQPTNNNAQESVSFESETTRQTTNINNFQDITPRRVQQGTELSEALVRIENAQSKPVAFAVRANIFFYGVPCDDCPASGNQVTFEARDYIHIKEKYSTDWWIGRLVREGCELGFVPSAAKLEQIRAGKGKKNPLRAGADGSENSGQKKKTFFKRSASQISPYDVVPNSRPIVLVGPSLKGYEVTDMMQKVIFDFLKRHFQDRIHITRVTADLSLSKRQNPGERLQRKMLDKNHQRCTLAEVEQEIDRIFELASGLQLLVLDADAANLPSQLAKTSLAPLIVYLKVTNHEVLRRLIKSRGKTQSKFMNTQILVSEKLANCSPDSFDVILDENQLSDACEHLGEYLEAYWRATHPPEK</sequence>
<dbReference type="InParanoid" id="E4WSF2"/>